<dbReference type="PANTHER" id="PTHR34975">
    <property type="entry name" value="SPORE GERMINATION PROTEIN A2"/>
    <property type="match status" value="1"/>
</dbReference>
<evidence type="ECO:0000256" key="2">
    <source>
        <dbReference type="ARBA" id="ARBA00007998"/>
    </source>
</evidence>
<dbReference type="InterPro" id="IPR004761">
    <property type="entry name" value="Spore_GerAB"/>
</dbReference>
<keyword evidence="6 8" id="KW-1133">Transmembrane helix</keyword>
<dbReference type="GO" id="GO:0009847">
    <property type="term" value="P:spore germination"/>
    <property type="evidence" value="ECO:0007669"/>
    <property type="project" value="InterPro"/>
</dbReference>
<dbReference type="GO" id="GO:0016020">
    <property type="term" value="C:membrane"/>
    <property type="evidence" value="ECO:0007669"/>
    <property type="project" value="UniProtKB-SubCell"/>
</dbReference>
<dbReference type="NCBIfam" id="TIGR00912">
    <property type="entry name" value="2A0309"/>
    <property type="match status" value="1"/>
</dbReference>
<reference evidence="10" key="1">
    <citation type="submission" date="2016-11" db="EMBL/GenBank/DDBJ databases">
        <authorList>
            <person name="Varghese N."/>
            <person name="Submissions S."/>
        </authorList>
    </citation>
    <scope>NUCLEOTIDE SEQUENCE [LARGE SCALE GENOMIC DNA]</scope>
    <source>
        <strain evidence="10">DSM 15449</strain>
    </source>
</reference>
<feature type="transmembrane region" description="Helical" evidence="8">
    <location>
        <begin position="213"/>
        <end position="234"/>
    </location>
</feature>
<gene>
    <name evidence="9" type="ORF">SAMN02746098_04913</name>
</gene>
<feature type="transmembrane region" description="Helical" evidence="8">
    <location>
        <begin position="299"/>
        <end position="318"/>
    </location>
</feature>
<protein>
    <submittedName>
        <fullName evidence="9">Spore germination protein KB</fullName>
    </submittedName>
</protein>
<dbReference type="STRING" id="1121420.SAMN02746098_04913"/>
<evidence type="ECO:0000256" key="4">
    <source>
        <dbReference type="ARBA" id="ARBA00022544"/>
    </source>
</evidence>
<evidence type="ECO:0000256" key="8">
    <source>
        <dbReference type="SAM" id="Phobius"/>
    </source>
</evidence>
<dbReference type="PANTHER" id="PTHR34975:SF2">
    <property type="entry name" value="SPORE GERMINATION PROTEIN A2"/>
    <property type="match status" value="1"/>
</dbReference>
<dbReference type="Proteomes" id="UP000183954">
    <property type="component" value="Unassembled WGS sequence"/>
</dbReference>
<proteinExistence type="inferred from homology"/>
<evidence type="ECO:0000256" key="3">
    <source>
        <dbReference type="ARBA" id="ARBA00022448"/>
    </source>
</evidence>
<keyword evidence="4" id="KW-0309">Germination</keyword>
<dbReference type="Pfam" id="PF03845">
    <property type="entry name" value="Spore_permease"/>
    <property type="match status" value="1"/>
</dbReference>
<evidence type="ECO:0000256" key="1">
    <source>
        <dbReference type="ARBA" id="ARBA00004141"/>
    </source>
</evidence>
<comment type="subcellular location">
    <subcellularLocation>
        <location evidence="1">Membrane</location>
        <topology evidence="1">Multi-pass membrane protein</topology>
    </subcellularLocation>
</comment>
<feature type="transmembrane region" description="Helical" evidence="8">
    <location>
        <begin position="330"/>
        <end position="351"/>
    </location>
</feature>
<dbReference type="OrthoDB" id="1675410at2"/>
<accession>A0A1M6FBJ0</accession>
<feature type="transmembrane region" description="Helical" evidence="8">
    <location>
        <begin position="141"/>
        <end position="163"/>
    </location>
</feature>
<feature type="transmembrane region" description="Helical" evidence="8">
    <location>
        <begin position="267"/>
        <end position="287"/>
    </location>
</feature>
<name>A0A1M6FBJ0_9FIRM</name>
<sequence length="368" mass="41377">MQKEQLSDKEAIFLIIVFVIGSSLITGVGGEADNDAWIAVVVGLIMVMPMILVFSRILSLFQGKDLFDILTLTLGKRISKIVAIMYIWYAFHLGALVLRNFGEFINIVAMPETPMFVPLFCLGLLCIVAVRLGIEVMGRTTAYFLPILFLIIVIVQLLAIPQLHLNYLKPILGSGLIPVLKGGFSALSFPFAETVLFIGVFGSLKTKKSPFKVYYWGILISALIIIITTIRNLAVLGNMRDSFYFPSYAAVGSIKIGNFIERIEVSVAFIFVFGVFIKSSICLLVACKGIGKMFNLKDYRSIVIQTGLLMIYLSYIIYDNSMMMKYWAFKVYPFYAFPFQVIIPITIWIFAEYKARKNKMNCFSSKCP</sequence>
<feature type="transmembrane region" description="Helical" evidence="8">
    <location>
        <begin position="113"/>
        <end position="134"/>
    </location>
</feature>
<keyword evidence="7 8" id="KW-0472">Membrane</keyword>
<keyword evidence="3" id="KW-0813">Transport</keyword>
<dbReference type="EMBL" id="FQXJ01000030">
    <property type="protein sequence ID" value="SHI95114.1"/>
    <property type="molecule type" value="Genomic_DNA"/>
</dbReference>
<evidence type="ECO:0000256" key="7">
    <source>
        <dbReference type="ARBA" id="ARBA00023136"/>
    </source>
</evidence>
<feature type="transmembrane region" description="Helical" evidence="8">
    <location>
        <begin position="36"/>
        <end position="61"/>
    </location>
</feature>
<keyword evidence="10" id="KW-1185">Reference proteome</keyword>
<feature type="transmembrane region" description="Helical" evidence="8">
    <location>
        <begin position="81"/>
        <end position="101"/>
    </location>
</feature>
<feature type="transmembrane region" description="Helical" evidence="8">
    <location>
        <begin position="12"/>
        <end position="30"/>
    </location>
</feature>
<feature type="transmembrane region" description="Helical" evidence="8">
    <location>
        <begin position="183"/>
        <end position="201"/>
    </location>
</feature>
<evidence type="ECO:0000313" key="10">
    <source>
        <dbReference type="Proteomes" id="UP000183954"/>
    </source>
</evidence>
<evidence type="ECO:0000256" key="5">
    <source>
        <dbReference type="ARBA" id="ARBA00022692"/>
    </source>
</evidence>
<dbReference type="RefSeq" id="WP_073032984.1">
    <property type="nucleotide sequence ID" value="NZ_FQXJ01000030.1"/>
</dbReference>
<comment type="similarity">
    <text evidence="2">Belongs to the amino acid-polyamine-organocation (APC) superfamily. Spore germination protein (SGP) (TC 2.A.3.9) family.</text>
</comment>
<keyword evidence="5 8" id="KW-0812">Transmembrane</keyword>
<dbReference type="AlphaFoldDB" id="A0A1M6FBJ0"/>
<organism evidence="9 10">
    <name type="scientific">Desulfosporosinus lacus DSM 15449</name>
    <dbReference type="NCBI Taxonomy" id="1121420"/>
    <lineage>
        <taxon>Bacteria</taxon>
        <taxon>Bacillati</taxon>
        <taxon>Bacillota</taxon>
        <taxon>Clostridia</taxon>
        <taxon>Eubacteriales</taxon>
        <taxon>Desulfitobacteriaceae</taxon>
        <taxon>Desulfosporosinus</taxon>
    </lineage>
</organism>
<evidence type="ECO:0000313" key="9">
    <source>
        <dbReference type="EMBL" id="SHI95114.1"/>
    </source>
</evidence>
<evidence type="ECO:0000256" key="6">
    <source>
        <dbReference type="ARBA" id="ARBA00022989"/>
    </source>
</evidence>